<keyword evidence="2" id="KW-1133">Transmembrane helix</keyword>
<feature type="compositionally biased region" description="Low complexity" evidence="1">
    <location>
        <begin position="467"/>
        <end position="488"/>
    </location>
</feature>
<dbReference type="RefSeq" id="WP_386439033.1">
    <property type="nucleotide sequence ID" value="NZ_JBHSBB010000053.1"/>
</dbReference>
<organism evidence="3 4">
    <name type="scientific">Streptomyces polygonati</name>
    <dbReference type="NCBI Taxonomy" id="1617087"/>
    <lineage>
        <taxon>Bacteria</taxon>
        <taxon>Bacillati</taxon>
        <taxon>Actinomycetota</taxon>
        <taxon>Actinomycetes</taxon>
        <taxon>Kitasatosporales</taxon>
        <taxon>Streptomycetaceae</taxon>
        <taxon>Streptomyces</taxon>
    </lineage>
</organism>
<proteinExistence type="predicted"/>
<name>A0ABV8I0A8_9ACTN</name>
<dbReference type="Proteomes" id="UP001595765">
    <property type="component" value="Unassembled WGS sequence"/>
</dbReference>
<reference evidence="4" key="1">
    <citation type="journal article" date="2019" name="Int. J. Syst. Evol. Microbiol.">
        <title>The Global Catalogue of Microorganisms (GCM) 10K type strain sequencing project: providing services to taxonomists for standard genome sequencing and annotation.</title>
        <authorList>
            <consortium name="The Broad Institute Genomics Platform"/>
            <consortium name="The Broad Institute Genome Sequencing Center for Infectious Disease"/>
            <person name="Wu L."/>
            <person name="Ma J."/>
        </authorList>
    </citation>
    <scope>NUCLEOTIDE SEQUENCE [LARGE SCALE GENOMIC DNA]</scope>
    <source>
        <strain evidence="4">CGMCC 4.7237</strain>
    </source>
</reference>
<dbReference type="EMBL" id="JBHSBB010000053">
    <property type="protein sequence ID" value="MFC4036767.1"/>
    <property type="molecule type" value="Genomic_DNA"/>
</dbReference>
<evidence type="ECO:0000256" key="1">
    <source>
        <dbReference type="SAM" id="MobiDB-lite"/>
    </source>
</evidence>
<sequence>MPLNQLTPLPKFRTDMVTRRLCATVHLDHAFARQVLAQLAEDGLQAVGLPFGINVVALVRHARLAAQRRGRRDNALAGLVALQVLCVLMVLWALSAGSAPVAVAAGFIAVAALPGGWTVVLLAEREARQLALELGRGHQPASDLAPPVEPELEKSLEQLKRANFVPYHSSEDHARPFVGSGWLIQKGVWTPIDVSRPAKDAHGNTRRIIPFDASDLHHYLAVQMPGIVGLDALKARNRLYAHGLIVAHLGPDVLPVPTRRPLVTVPKQMVQSGAVRSGARTETYLCLRMAGEGGSVVVTMHIRAHLMGSRLDWEVAAYILPPLDARFDVVDHLPAGPGQLWWQTARHTTAGFRHTFFGAPGRLRRERSRQNAWNRQLAKIRKEITKGRIVFDYGAHSSLREDVGDWDRMGFHEERDAAQYFQRLQQGVLIATERFLEAHNVDTSDFESAQNQIINTQTYNIQGPVLGPSQWGNNNQQQNQNQNQSGNPGNPPNKPLP</sequence>
<feature type="transmembrane region" description="Helical" evidence="2">
    <location>
        <begin position="74"/>
        <end position="95"/>
    </location>
</feature>
<feature type="transmembrane region" description="Helical" evidence="2">
    <location>
        <begin position="43"/>
        <end position="62"/>
    </location>
</feature>
<accession>A0ABV8I0A8</accession>
<evidence type="ECO:0000313" key="3">
    <source>
        <dbReference type="EMBL" id="MFC4036767.1"/>
    </source>
</evidence>
<keyword evidence="4" id="KW-1185">Reference proteome</keyword>
<keyword evidence="2" id="KW-0812">Transmembrane</keyword>
<protein>
    <recommendedName>
        <fullName evidence="5">Aromatic ring-opening dioxygenase LigA</fullName>
    </recommendedName>
</protein>
<evidence type="ECO:0008006" key="5">
    <source>
        <dbReference type="Google" id="ProtNLM"/>
    </source>
</evidence>
<evidence type="ECO:0000256" key="2">
    <source>
        <dbReference type="SAM" id="Phobius"/>
    </source>
</evidence>
<gene>
    <name evidence="3" type="ORF">ACFO3J_35810</name>
</gene>
<comment type="caution">
    <text evidence="3">The sequence shown here is derived from an EMBL/GenBank/DDBJ whole genome shotgun (WGS) entry which is preliminary data.</text>
</comment>
<feature type="region of interest" description="Disordered" evidence="1">
    <location>
        <begin position="464"/>
        <end position="497"/>
    </location>
</feature>
<feature type="transmembrane region" description="Helical" evidence="2">
    <location>
        <begin position="101"/>
        <end position="123"/>
    </location>
</feature>
<keyword evidence="2" id="KW-0472">Membrane</keyword>
<evidence type="ECO:0000313" key="4">
    <source>
        <dbReference type="Proteomes" id="UP001595765"/>
    </source>
</evidence>